<dbReference type="SUPFAM" id="SSF158745">
    <property type="entry name" value="LanC-like"/>
    <property type="match status" value="1"/>
</dbReference>
<dbReference type="PANTHER" id="PTHR12736:SF7">
    <property type="entry name" value="LANC-LIKE PROTEIN 3"/>
    <property type="match status" value="1"/>
</dbReference>
<feature type="binding site" evidence="4">
    <location>
        <position position="237"/>
    </location>
    <ligand>
        <name>Zn(2+)</name>
        <dbReference type="ChEBI" id="CHEBI:29105"/>
    </ligand>
</feature>
<organism evidence="6 7">
    <name type="scientific">Pseudopithomyces chartarum</name>
    <dbReference type="NCBI Taxonomy" id="1892770"/>
    <lineage>
        <taxon>Eukaryota</taxon>
        <taxon>Fungi</taxon>
        <taxon>Dikarya</taxon>
        <taxon>Ascomycota</taxon>
        <taxon>Pezizomycotina</taxon>
        <taxon>Dothideomycetes</taxon>
        <taxon>Pleosporomycetidae</taxon>
        <taxon>Pleosporales</taxon>
        <taxon>Massarineae</taxon>
        <taxon>Didymosphaeriaceae</taxon>
        <taxon>Pseudopithomyces</taxon>
    </lineage>
</organism>
<reference evidence="6 7" key="1">
    <citation type="submission" date="2021-02" db="EMBL/GenBank/DDBJ databases">
        <title>Genome assembly of Pseudopithomyces chartarum.</title>
        <authorList>
            <person name="Jauregui R."/>
            <person name="Singh J."/>
            <person name="Voisey C."/>
        </authorList>
    </citation>
    <scope>NUCLEOTIDE SEQUENCE [LARGE SCALE GENOMIC DNA]</scope>
    <source>
        <strain evidence="6 7">AGR01</strain>
    </source>
</reference>
<evidence type="ECO:0000256" key="2">
    <source>
        <dbReference type="ARBA" id="ARBA00023002"/>
    </source>
</evidence>
<feature type="domain" description="Tyrosinase copper-binding" evidence="5">
    <location>
        <begin position="590"/>
        <end position="601"/>
    </location>
</feature>
<dbReference type="Pfam" id="PF05147">
    <property type="entry name" value="LANC_like"/>
    <property type="match status" value="1"/>
</dbReference>
<name>A0AAN6RHT5_9PLEO</name>
<feature type="binding site" evidence="4">
    <location>
        <position position="285"/>
    </location>
    <ligand>
        <name>Zn(2+)</name>
        <dbReference type="ChEBI" id="CHEBI:29105"/>
    </ligand>
</feature>
<dbReference type="InterPro" id="IPR008922">
    <property type="entry name" value="Di-copper_centre_dom_sf"/>
</dbReference>
<keyword evidence="4" id="KW-0479">Metal-binding</keyword>
<evidence type="ECO:0000256" key="4">
    <source>
        <dbReference type="PIRSR" id="PIRSR607822-1"/>
    </source>
</evidence>
<dbReference type="Pfam" id="PF00264">
    <property type="entry name" value="Tyrosinase"/>
    <property type="match status" value="1"/>
</dbReference>
<dbReference type="InterPro" id="IPR012341">
    <property type="entry name" value="6hp_glycosidase-like_sf"/>
</dbReference>
<comment type="caution">
    <text evidence="6">The sequence shown here is derived from an EMBL/GenBank/DDBJ whole genome shotgun (WGS) entry which is preliminary data.</text>
</comment>
<comment type="cofactor">
    <cofactor evidence="1">
        <name>Cu(2+)</name>
        <dbReference type="ChEBI" id="CHEBI:29036"/>
    </cofactor>
</comment>
<dbReference type="InterPro" id="IPR007822">
    <property type="entry name" value="LANC-like"/>
</dbReference>
<dbReference type="PROSITE" id="PS00498">
    <property type="entry name" value="TYROSINASE_2"/>
    <property type="match status" value="1"/>
</dbReference>
<dbReference type="EMBL" id="WVTA01000007">
    <property type="protein sequence ID" value="KAK3208609.1"/>
    <property type="molecule type" value="Genomic_DNA"/>
</dbReference>
<sequence length="884" mass="99133">MSEQAAPGAEEPASIPRYFRNDAELSRREPHKQLLASLDRLITHYPPHQIAPGGGLYYGPISVAYLFYALHKMYPDMVLDDYPMSTWSAAYIEQAQANIKKYKGPSPSKCGVSDDIMALLALRIQRVALWPRRLSVPAPSRPGAFVDNKEITELIEDTTDEVIDNIMASSRPWKWHGKAYVGAAHGAIGIITQIVLTDAAWAPKLEAELGALLSYQYESGNFPSSLPPGRDRLVQFCHGAPGVVASLVSIKKYFPKLEERIERVIAKARECIWERGLLTKEPCLCHGISGNALALDGEQLEHFLTYTTGGEMKSMAKDGMLQKSSDASALWCGEAGRAWAWALASGTRCYGNTTLRPKVEEADQHIGSTAIRLLLVLEIAPIPTPAPSLAPAPNPTPIPVPVPLPVTLPTWRTMQELWKHVRSIADQAPQEFDRWSTAADAFRMPFWDTALGIGDGDIPEFLVTQQWTVSGPHGSQTIENPLFWYRFHPLIPQDLGPSTMANYNKTMRWPTTQSADAEPQVNLFRARFLENQRPRQDAVHNSFAWNKSFRDFTKNLEIAHAYVHIDTGGDGKDGEGYVGHMWDIGYSAFDPIFMLHHANFDRYMALYLAANPNTWIQPEYVDGRDNVGNFWIPRGATIDASWGLPPFWKNGTTFYSSEDVRHTDILGYAYPETQYWTFPSEEKWRNHVRGTIQKSYSNSARATLMNSFAVTGSLDHIIDQGNAFIDWVIEAKASFGMPASFNARFSLVGDLSSDHSTKIGMWARMMTADDEDDSWKACQAIQKTKRKHSVDPNLTSIQTLTSSLLDRIASGRLRSLEPDVVVPYLKDHLMWEVYAGTDRKRMTSEQLKNFSVKVTATKMRIPDDPFQPLERVSNIVSYLFAVDL</sequence>
<proteinExistence type="predicted"/>
<dbReference type="InterPro" id="IPR002227">
    <property type="entry name" value="Tyrosinase_Cu-bd"/>
</dbReference>
<dbReference type="GO" id="GO:0004497">
    <property type="term" value="F:monooxygenase activity"/>
    <property type="evidence" value="ECO:0007669"/>
    <property type="project" value="UniProtKB-KW"/>
</dbReference>
<dbReference type="Gene3D" id="1.10.1280.10">
    <property type="entry name" value="Di-copper center containing domain from catechol oxidase"/>
    <property type="match status" value="1"/>
</dbReference>
<dbReference type="AlphaFoldDB" id="A0AAN6RHT5"/>
<evidence type="ECO:0000256" key="3">
    <source>
        <dbReference type="ARBA" id="ARBA00023033"/>
    </source>
</evidence>
<dbReference type="GO" id="GO:0005886">
    <property type="term" value="C:plasma membrane"/>
    <property type="evidence" value="ECO:0007669"/>
    <property type="project" value="TreeGrafter"/>
</dbReference>
<evidence type="ECO:0000259" key="5">
    <source>
        <dbReference type="PROSITE" id="PS00498"/>
    </source>
</evidence>
<evidence type="ECO:0000313" key="7">
    <source>
        <dbReference type="Proteomes" id="UP001280581"/>
    </source>
</evidence>
<feature type="binding site" evidence="4">
    <location>
        <position position="286"/>
    </location>
    <ligand>
        <name>Zn(2+)</name>
        <dbReference type="ChEBI" id="CHEBI:29105"/>
    </ligand>
</feature>
<keyword evidence="4" id="KW-0862">Zinc</keyword>
<dbReference type="GO" id="GO:0046872">
    <property type="term" value="F:metal ion binding"/>
    <property type="evidence" value="ECO:0007669"/>
    <property type="project" value="UniProtKB-KW"/>
</dbReference>
<dbReference type="Pfam" id="PF18132">
    <property type="entry name" value="Tyrosinase_C"/>
    <property type="match status" value="1"/>
</dbReference>
<dbReference type="PANTHER" id="PTHR12736">
    <property type="entry name" value="LANC-LIKE PROTEIN"/>
    <property type="match status" value="1"/>
</dbReference>
<keyword evidence="7" id="KW-1185">Reference proteome</keyword>
<gene>
    <name evidence="6" type="ORF">GRF29_77g1289967</name>
</gene>
<evidence type="ECO:0000256" key="1">
    <source>
        <dbReference type="ARBA" id="ARBA00001973"/>
    </source>
</evidence>
<dbReference type="SMART" id="SM01260">
    <property type="entry name" value="LANC_like"/>
    <property type="match status" value="1"/>
</dbReference>
<keyword evidence="3" id="KW-0503">Monooxygenase</keyword>
<dbReference type="GO" id="GO:0005975">
    <property type="term" value="P:carbohydrate metabolic process"/>
    <property type="evidence" value="ECO:0007669"/>
    <property type="project" value="InterPro"/>
</dbReference>
<dbReference type="Gene3D" id="1.50.10.10">
    <property type="match status" value="1"/>
</dbReference>
<keyword evidence="2" id="KW-0560">Oxidoreductase</keyword>
<dbReference type="CDD" id="cd04794">
    <property type="entry name" value="euk_LANCL"/>
    <property type="match status" value="1"/>
</dbReference>
<dbReference type="SUPFAM" id="SSF48056">
    <property type="entry name" value="Di-copper centre-containing domain"/>
    <property type="match status" value="1"/>
</dbReference>
<dbReference type="InterPro" id="IPR041640">
    <property type="entry name" value="Tyrosinase_C"/>
</dbReference>
<protein>
    <recommendedName>
        <fullName evidence="5">Tyrosinase copper-binding domain-containing protein</fullName>
    </recommendedName>
</protein>
<accession>A0AAN6RHT5</accession>
<dbReference type="Proteomes" id="UP001280581">
    <property type="component" value="Unassembled WGS sequence"/>
</dbReference>
<dbReference type="GO" id="GO:0031179">
    <property type="term" value="P:peptide modification"/>
    <property type="evidence" value="ECO:0007669"/>
    <property type="project" value="InterPro"/>
</dbReference>
<dbReference type="PRINTS" id="PR01950">
    <property type="entry name" value="LANCSUPER"/>
</dbReference>
<evidence type="ECO:0000313" key="6">
    <source>
        <dbReference type="EMBL" id="KAK3208609.1"/>
    </source>
</evidence>